<proteinExistence type="predicted"/>
<name>A0ACC0F794_9ERIC</name>
<organism evidence="1 2">
    <name type="scientific">Camellia lanceoleosa</name>
    <dbReference type="NCBI Taxonomy" id="1840588"/>
    <lineage>
        <taxon>Eukaryota</taxon>
        <taxon>Viridiplantae</taxon>
        <taxon>Streptophyta</taxon>
        <taxon>Embryophyta</taxon>
        <taxon>Tracheophyta</taxon>
        <taxon>Spermatophyta</taxon>
        <taxon>Magnoliopsida</taxon>
        <taxon>eudicotyledons</taxon>
        <taxon>Gunneridae</taxon>
        <taxon>Pentapetalae</taxon>
        <taxon>asterids</taxon>
        <taxon>Ericales</taxon>
        <taxon>Theaceae</taxon>
        <taxon>Camellia</taxon>
    </lineage>
</organism>
<comment type="caution">
    <text evidence="1">The sequence shown here is derived from an EMBL/GenBank/DDBJ whole genome shotgun (WGS) entry which is preliminary data.</text>
</comment>
<keyword evidence="2" id="KW-1185">Reference proteome</keyword>
<dbReference type="EMBL" id="CM045768">
    <property type="protein sequence ID" value="KAI7984480.1"/>
    <property type="molecule type" value="Genomic_DNA"/>
</dbReference>
<gene>
    <name evidence="1" type="ORF">LOK49_LG15G02213</name>
</gene>
<accession>A0ACC0F794</accession>
<sequence length="108" mass="12217">MALVGNKADLQEQRDVPVQDGVDFAEKNGMFFIETSTKTTDNINQLFEWRLLFNSNNNPTSQTNSDVKAVFLHKNIYPVLPLNALLCSSFHHPLELGSDSLTPQKSWH</sequence>
<evidence type="ECO:0000313" key="2">
    <source>
        <dbReference type="Proteomes" id="UP001060215"/>
    </source>
</evidence>
<dbReference type="Proteomes" id="UP001060215">
    <property type="component" value="Chromosome 11"/>
</dbReference>
<reference evidence="1 2" key="1">
    <citation type="journal article" date="2022" name="Plant J.">
        <title>Chromosome-level genome of Camellia lanceoleosa provides a valuable resource for understanding genome evolution and self-incompatibility.</title>
        <authorList>
            <person name="Gong W."/>
            <person name="Xiao S."/>
            <person name="Wang L."/>
            <person name="Liao Z."/>
            <person name="Chang Y."/>
            <person name="Mo W."/>
            <person name="Hu G."/>
            <person name="Li W."/>
            <person name="Zhao G."/>
            <person name="Zhu H."/>
            <person name="Hu X."/>
            <person name="Ji K."/>
            <person name="Xiang X."/>
            <person name="Song Q."/>
            <person name="Yuan D."/>
            <person name="Jin S."/>
            <person name="Zhang L."/>
        </authorList>
    </citation>
    <scope>NUCLEOTIDE SEQUENCE [LARGE SCALE GENOMIC DNA]</scope>
    <source>
        <strain evidence="1">SQ_2022a</strain>
    </source>
</reference>
<protein>
    <submittedName>
        <fullName evidence="1">Ras-related protein RABF1</fullName>
    </submittedName>
</protein>
<evidence type="ECO:0000313" key="1">
    <source>
        <dbReference type="EMBL" id="KAI7984480.1"/>
    </source>
</evidence>